<name>A0A0E9V9H0_ANGAN</name>
<proteinExistence type="predicted"/>
<evidence type="ECO:0000313" key="1">
    <source>
        <dbReference type="EMBL" id="JAH74702.1"/>
    </source>
</evidence>
<dbReference type="AlphaFoldDB" id="A0A0E9V9H0"/>
<dbReference type="EMBL" id="GBXM01033875">
    <property type="protein sequence ID" value="JAH74702.1"/>
    <property type="molecule type" value="Transcribed_RNA"/>
</dbReference>
<reference evidence="1" key="1">
    <citation type="submission" date="2014-11" db="EMBL/GenBank/DDBJ databases">
        <authorList>
            <person name="Amaro Gonzalez C."/>
        </authorList>
    </citation>
    <scope>NUCLEOTIDE SEQUENCE</scope>
</reference>
<protein>
    <submittedName>
        <fullName evidence="1">Uncharacterized protein</fullName>
    </submittedName>
</protein>
<reference evidence="1" key="2">
    <citation type="journal article" date="2015" name="Fish Shellfish Immunol.">
        <title>Early steps in the European eel (Anguilla anguilla)-Vibrio vulnificus interaction in the gills: Role of the RtxA13 toxin.</title>
        <authorList>
            <person name="Callol A."/>
            <person name="Pajuelo D."/>
            <person name="Ebbesson L."/>
            <person name="Teles M."/>
            <person name="MacKenzie S."/>
            <person name="Amaro C."/>
        </authorList>
    </citation>
    <scope>NUCLEOTIDE SEQUENCE</scope>
</reference>
<organism evidence="1">
    <name type="scientific">Anguilla anguilla</name>
    <name type="common">European freshwater eel</name>
    <name type="synonym">Muraena anguilla</name>
    <dbReference type="NCBI Taxonomy" id="7936"/>
    <lineage>
        <taxon>Eukaryota</taxon>
        <taxon>Metazoa</taxon>
        <taxon>Chordata</taxon>
        <taxon>Craniata</taxon>
        <taxon>Vertebrata</taxon>
        <taxon>Euteleostomi</taxon>
        <taxon>Actinopterygii</taxon>
        <taxon>Neopterygii</taxon>
        <taxon>Teleostei</taxon>
        <taxon>Anguilliformes</taxon>
        <taxon>Anguillidae</taxon>
        <taxon>Anguilla</taxon>
    </lineage>
</organism>
<accession>A0A0E9V9H0</accession>
<sequence>MERWNFWILRGSVGEKHTFKKSCQLYS</sequence>